<protein>
    <submittedName>
        <fullName evidence="1">Uncharacterized protein</fullName>
    </submittedName>
</protein>
<dbReference type="OrthoDB" id="9156882at2"/>
<evidence type="ECO:0000313" key="2">
    <source>
        <dbReference type="Proteomes" id="UP000321922"/>
    </source>
</evidence>
<keyword evidence="2" id="KW-1185">Reference proteome</keyword>
<dbReference type="Proteomes" id="UP000321922">
    <property type="component" value="Unassembled WGS sequence"/>
</dbReference>
<proteinExistence type="predicted"/>
<dbReference type="EMBL" id="BJXJ01000020">
    <property type="protein sequence ID" value="GEM76119.1"/>
    <property type="molecule type" value="Genomic_DNA"/>
</dbReference>
<dbReference type="RefSeq" id="WP_039982242.1">
    <property type="nucleotide sequence ID" value="NZ_BAOJ01000098.1"/>
</dbReference>
<dbReference type="AlphaFoldDB" id="A0A511QFN4"/>
<sequence length="129" mass="14856">MKIKFYWEFEFFDEPFARGINDTPAFKNCDPLVGVLTDDGGLGFKAVIERAKDGIEETKKVIEGQLERGDITSETFSADIGRELTELYFNFDDSYNQFIPTTMFLTILTEWYEFIKLPPEKGVTKTVEV</sequence>
<reference evidence="1 2" key="1">
    <citation type="submission" date="2019-07" db="EMBL/GenBank/DDBJ databases">
        <title>Whole genome shotgun sequence of Vibrio sagamiensis NBRC 104589.</title>
        <authorList>
            <person name="Hosoyama A."/>
            <person name="Uohara A."/>
            <person name="Ohji S."/>
            <person name="Ichikawa N."/>
        </authorList>
    </citation>
    <scope>NUCLEOTIDE SEQUENCE [LARGE SCALE GENOMIC DNA]</scope>
    <source>
        <strain evidence="1 2">NBRC 104589</strain>
    </source>
</reference>
<gene>
    <name evidence="1" type="ORF">VSA01S_22310</name>
</gene>
<accession>A0A511QFN4</accession>
<evidence type="ECO:0000313" key="1">
    <source>
        <dbReference type="EMBL" id="GEM76119.1"/>
    </source>
</evidence>
<organism evidence="1 2">
    <name type="scientific">Vibrio sagamiensis NBRC 104589</name>
    <dbReference type="NCBI Taxonomy" id="1219064"/>
    <lineage>
        <taxon>Bacteria</taxon>
        <taxon>Pseudomonadati</taxon>
        <taxon>Pseudomonadota</taxon>
        <taxon>Gammaproteobacteria</taxon>
        <taxon>Vibrionales</taxon>
        <taxon>Vibrionaceae</taxon>
        <taxon>Vibrio</taxon>
    </lineage>
</organism>
<name>A0A511QFN4_9VIBR</name>
<comment type="caution">
    <text evidence="1">The sequence shown here is derived from an EMBL/GenBank/DDBJ whole genome shotgun (WGS) entry which is preliminary data.</text>
</comment>